<name>A0A0B6YLH9_9EUPU</name>
<dbReference type="AlphaFoldDB" id="A0A0B6YLH9"/>
<organism evidence="2">
    <name type="scientific">Arion vulgaris</name>
    <dbReference type="NCBI Taxonomy" id="1028688"/>
    <lineage>
        <taxon>Eukaryota</taxon>
        <taxon>Metazoa</taxon>
        <taxon>Spiralia</taxon>
        <taxon>Lophotrochozoa</taxon>
        <taxon>Mollusca</taxon>
        <taxon>Gastropoda</taxon>
        <taxon>Heterobranchia</taxon>
        <taxon>Euthyneura</taxon>
        <taxon>Panpulmonata</taxon>
        <taxon>Eupulmonata</taxon>
        <taxon>Stylommatophora</taxon>
        <taxon>Helicina</taxon>
        <taxon>Arionoidea</taxon>
        <taxon>Arionidae</taxon>
        <taxon>Arion</taxon>
    </lineage>
</organism>
<evidence type="ECO:0000256" key="1">
    <source>
        <dbReference type="SAM" id="MobiDB-lite"/>
    </source>
</evidence>
<gene>
    <name evidence="2" type="primary">ORF28164</name>
</gene>
<feature type="compositionally biased region" description="Polar residues" evidence="1">
    <location>
        <begin position="129"/>
        <end position="148"/>
    </location>
</feature>
<reference evidence="2" key="1">
    <citation type="submission" date="2014-12" db="EMBL/GenBank/DDBJ databases">
        <title>Insight into the proteome of Arion vulgaris.</title>
        <authorList>
            <person name="Aradska J."/>
            <person name="Bulat T."/>
            <person name="Smidak R."/>
            <person name="Sarate P."/>
            <person name="Gangsoo J."/>
            <person name="Sialana F."/>
            <person name="Bilban M."/>
            <person name="Lubec G."/>
        </authorList>
    </citation>
    <scope>NUCLEOTIDE SEQUENCE</scope>
    <source>
        <tissue evidence="2">Skin</tissue>
    </source>
</reference>
<sequence>SSESSLQRRWKPKDMQDGIAATRNSKRQMRVQRYKNRYSMPLKNEHFVYMGSFENVNVNNQHDKMDQLSKSSLDITSNSRNSKKESQKKHRKNRYSMPARNNDLVYMGSFENVNHLLTDNKENTHDVGLSTNNNDIDISLASDTGQAQ</sequence>
<feature type="region of interest" description="Disordered" evidence="1">
    <location>
        <begin position="124"/>
        <end position="148"/>
    </location>
</feature>
<evidence type="ECO:0000313" key="2">
    <source>
        <dbReference type="EMBL" id="CEK56646.1"/>
    </source>
</evidence>
<feature type="region of interest" description="Disordered" evidence="1">
    <location>
        <begin position="60"/>
        <end position="99"/>
    </location>
</feature>
<dbReference type="EMBL" id="HACG01009781">
    <property type="protein sequence ID" value="CEK56646.1"/>
    <property type="molecule type" value="Transcribed_RNA"/>
</dbReference>
<proteinExistence type="predicted"/>
<feature type="compositionally biased region" description="Polar residues" evidence="1">
    <location>
        <begin position="68"/>
        <end position="80"/>
    </location>
</feature>
<feature type="non-terminal residue" evidence="2">
    <location>
        <position position="148"/>
    </location>
</feature>
<feature type="non-terminal residue" evidence="2">
    <location>
        <position position="1"/>
    </location>
</feature>
<protein>
    <submittedName>
        <fullName evidence="2">Uncharacterized protein</fullName>
    </submittedName>
</protein>
<accession>A0A0B6YLH9</accession>